<comment type="caution">
    <text evidence="2">The sequence shown here is derived from an EMBL/GenBank/DDBJ whole genome shotgun (WGS) entry which is preliminary data.</text>
</comment>
<dbReference type="SUPFAM" id="SSF50199">
    <property type="entry name" value="Staphylococcal nuclease"/>
    <property type="match status" value="1"/>
</dbReference>
<name>A0ABT4W379_9RHOB</name>
<dbReference type="InterPro" id="IPR016071">
    <property type="entry name" value="Staphylococal_nuclease_OB-fold"/>
</dbReference>
<evidence type="ECO:0000313" key="3">
    <source>
        <dbReference type="Proteomes" id="UP001528040"/>
    </source>
</evidence>
<sequence length="151" mass="16706">MRYLIALAMLSLAACLDEPNKVTAASASPTSCDIIRVVDGDTVKAICHGQEQNLRLMGFDTPETFRSRCADEKALGTVATNHLRKLIREAKDVRPVTGRPDKYRRLLTHLYIDGRDVAEIMIEAGLAVPYHGERRINWCDRLGVPTTASLG</sequence>
<protein>
    <submittedName>
        <fullName evidence="2">Thermonuclease family protein</fullName>
    </submittedName>
</protein>
<feature type="domain" description="TNase-like" evidence="1">
    <location>
        <begin position="28"/>
        <end position="127"/>
    </location>
</feature>
<dbReference type="Pfam" id="PF00565">
    <property type="entry name" value="SNase"/>
    <property type="match status" value="1"/>
</dbReference>
<keyword evidence="3" id="KW-1185">Reference proteome</keyword>
<accession>A0ABT4W379</accession>
<reference evidence="2 3" key="1">
    <citation type="submission" date="2023-01" db="EMBL/GenBank/DDBJ databases">
        <authorList>
            <person name="Yoon J.-W."/>
        </authorList>
    </citation>
    <scope>NUCLEOTIDE SEQUENCE [LARGE SCALE GENOMIC DNA]</scope>
    <source>
        <strain evidence="2 3">KMU-50</strain>
    </source>
</reference>
<dbReference type="RefSeq" id="WP_271054132.1">
    <property type="nucleotide sequence ID" value="NZ_JAQIIO010000004.1"/>
</dbReference>
<evidence type="ECO:0000259" key="1">
    <source>
        <dbReference type="PROSITE" id="PS50830"/>
    </source>
</evidence>
<dbReference type="Proteomes" id="UP001528040">
    <property type="component" value="Unassembled WGS sequence"/>
</dbReference>
<organism evidence="2 3">
    <name type="scientific">Aliiroseovarius salicola</name>
    <dbReference type="NCBI Taxonomy" id="3009082"/>
    <lineage>
        <taxon>Bacteria</taxon>
        <taxon>Pseudomonadati</taxon>
        <taxon>Pseudomonadota</taxon>
        <taxon>Alphaproteobacteria</taxon>
        <taxon>Rhodobacterales</taxon>
        <taxon>Paracoccaceae</taxon>
        <taxon>Aliiroseovarius</taxon>
    </lineage>
</organism>
<proteinExistence type="predicted"/>
<dbReference type="InterPro" id="IPR035437">
    <property type="entry name" value="SNase_OB-fold_sf"/>
</dbReference>
<gene>
    <name evidence="2" type="ORF">O2N63_10095</name>
</gene>
<dbReference type="PROSITE" id="PS50830">
    <property type="entry name" value="TNASE_3"/>
    <property type="match status" value="1"/>
</dbReference>
<dbReference type="EMBL" id="JAQIIO010000004">
    <property type="protein sequence ID" value="MDA5094435.1"/>
    <property type="molecule type" value="Genomic_DNA"/>
</dbReference>
<dbReference type="SMART" id="SM00318">
    <property type="entry name" value="SNc"/>
    <property type="match status" value="1"/>
</dbReference>
<dbReference type="PROSITE" id="PS51257">
    <property type="entry name" value="PROKAR_LIPOPROTEIN"/>
    <property type="match status" value="1"/>
</dbReference>
<dbReference type="Gene3D" id="2.40.50.90">
    <property type="match status" value="1"/>
</dbReference>
<evidence type="ECO:0000313" key="2">
    <source>
        <dbReference type="EMBL" id="MDA5094435.1"/>
    </source>
</evidence>